<dbReference type="AlphaFoldDB" id="A0A9W6KRB8"/>
<comment type="caution">
    <text evidence="1">The sequence shown here is derived from an EMBL/GenBank/DDBJ whole genome shotgun (WGS) entry which is preliminary data.</text>
</comment>
<dbReference type="EMBL" id="BSFP01000062">
    <property type="protein sequence ID" value="GLL05715.1"/>
    <property type="molecule type" value="Genomic_DNA"/>
</dbReference>
<reference evidence="1" key="2">
    <citation type="submission" date="2023-01" db="EMBL/GenBank/DDBJ databases">
        <authorList>
            <person name="Sun Q."/>
            <person name="Evtushenko L."/>
        </authorList>
    </citation>
    <scope>NUCLEOTIDE SEQUENCE</scope>
    <source>
        <strain evidence="1">VKM Ac-1321</strain>
    </source>
</reference>
<dbReference type="RefSeq" id="WP_261964601.1">
    <property type="nucleotide sequence ID" value="NZ_BAAAXA010000001.1"/>
</dbReference>
<protein>
    <submittedName>
        <fullName evidence="1">Uncharacterized protein</fullName>
    </submittedName>
</protein>
<keyword evidence="2" id="KW-1185">Reference proteome</keyword>
<sequence length="100" mass="11037">MGVRLRTLHIGAADFVWRAAVRYAPGTEGACLRVVRVRVWGGGKHSRVLQADLTAPVTDESWHPTPRDVKALVEHALAHGWRPEVRGGMFVLRNAHLTPA</sequence>
<proteinExistence type="predicted"/>
<dbReference type="Proteomes" id="UP001143480">
    <property type="component" value="Unassembled WGS sequence"/>
</dbReference>
<evidence type="ECO:0000313" key="2">
    <source>
        <dbReference type="Proteomes" id="UP001143480"/>
    </source>
</evidence>
<organism evidence="1 2">
    <name type="scientific">Dactylosporangium matsuzakiense</name>
    <dbReference type="NCBI Taxonomy" id="53360"/>
    <lineage>
        <taxon>Bacteria</taxon>
        <taxon>Bacillati</taxon>
        <taxon>Actinomycetota</taxon>
        <taxon>Actinomycetes</taxon>
        <taxon>Micromonosporales</taxon>
        <taxon>Micromonosporaceae</taxon>
        <taxon>Dactylosporangium</taxon>
    </lineage>
</organism>
<reference evidence="1" key="1">
    <citation type="journal article" date="2014" name="Int. J. Syst. Evol. Microbiol.">
        <title>Complete genome sequence of Corynebacterium casei LMG S-19264T (=DSM 44701T), isolated from a smear-ripened cheese.</title>
        <authorList>
            <consortium name="US DOE Joint Genome Institute (JGI-PGF)"/>
            <person name="Walter F."/>
            <person name="Albersmeier A."/>
            <person name="Kalinowski J."/>
            <person name="Ruckert C."/>
        </authorList>
    </citation>
    <scope>NUCLEOTIDE SEQUENCE</scope>
    <source>
        <strain evidence="1">VKM Ac-1321</strain>
    </source>
</reference>
<evidence type="ECO:0000313" key="1">
    <source>
        <dbReference type="EMBL" id="GLL05715.1"/>
    </source>
</evidence>
<name>A0A9W6KRB8_9ACTN</name>
<gene>
    <name evidence="1" type="ORF">GCM10017581_074620</name>
</gene>
<accession>A0A9W6KRB8</accession>